<dbReference type="RefSeq" id="WP_131171067.1">
    <property type="nucleotide sequence ID" value="NZ_FXTL01000002.1"/>
</dbReference>
<dbReference type="AlphaFoldDB" id="A0A4Q9KN22"/>
<dbReference type="CDD" id="cd05233">
    <property type="entry name" value="SDR_c"/>
    <property type="match status" value="1"/>
</dbReference>
<dbReference type="InterPro" id="IPR002347">
    <property type="entry name" value="SDR_fam"/>
</dbReference>
<dbReference type="SUPFAM" id="SSF51735">
    <property type="entry name" value="NAD(P)-binding Rossmann-fold domains"/>
    <property type="match status" value="1"/>
</dbReference>
<accession>A0A4Q9KN22</accession>
<evidence type="ECO:0000313" key="4">
    <source>
        <dbReference type="EMBL" id="TBT95952.1"/>
    </source>
</evidence>
<keyword evidence="2" id="KW-0560">Oxidoreductase</keyword>
<dbReference type="GO" id="GO:0016491">
    <property type="term" value="F:oxidoreductase activity"/>
    <property type="evidence" value="ECO:0007669"/>
    <property type="project" value="UniProtKB-KW"/>
</dbReference>
<dbReference type="Pfam" id="PF00106">
    <property type="entry name" value="adh_short"/>
    <property type="match status" value="1"/>
</dbReference>
<organism evidence="4 5">
    <name type="scientific">Propioniciclava tarda</name>
    <dbReference type="NCBI Taxonomy" id="433330"/>
    <lineage>
        <taxon>Bacteria</taxon>
        <taxon>Bacillati</taxon>
        <taxon>Actinomycetota</taxon>
        <taxon>Actinomycetes</taxon>
        <taxon>Propionibacteriales</taxon>
        <taxon>Propionibacteriaceae</taxon>
        <taxon>Propioniciclava</taxon>
    </lineage>
</organism>
<dbReference type="PANTHER" id="PTHR44196:SF2">
    <property type="entry name" value="SHORT-CHAIN DEHYDROGENASE-RELATED"/>
    <property type="match status" value="1"/>
</dbReference>
<name>A0A4Q9KN22_PROTD</name>
<evidence type="ECO:0000256" key="1">
    <source>
        <dbReference type="ARBA" id="ARBA00006484"/>
    </source>
</evidence>
<proteinExistence type="inferred from homology"/>
<dbReference type="PRINTS" id="PR00081">
    <property type="entry name" value="GDHRDH"/>
</dbReference>
<dbReference type="OrthoDB" id="9810734at2"/>
<dbReference type="PIRSF" id="PIRSF000126">
    <property type="entry name" value="11-beta-HSD1"/>
    <property type="match status" value="1"/>
</dbReference>
<dbReference type="PRINTS" id="PR00080">
    <property type="entry name" value="SDRFAMILY"/>
</dbReference>
<reference evidence="4 5" key="1">
    <citation type="submission" date="2019-01" db="EMBL/GenBank/DDBJ databases">
        <title>Lactibacter flavus gen. nov., sp. nov., a novel bacterium of the family Propionibacteriaceae isolated from raw milk and dairy products.</title>
        <authorList>
            <person name="Huptas C."/>
            <person name="Wenning M."/>
            <person name="Breitenwieser F."/>
            <person name="Doll E."/>
            <person name="Von Neubeck M."/>
            <person name="Busse H.-J."/>
            <person name="Scherer S."/>
        </authorList>
    </citation>
    <scope>NUCLEOTIDE SEQUENCE [LARGE SCALE GENOMIC DNA]</scope>
    <source>
        <strain evidence="4 5">DSM 22130</strain>
    </source>
</reference>
<keyword evidence="5" id="KW-1185">Reference proteome</keyword>
<dbReference type="GO" id="GO:0016020">
    <property type="term" value="C:membrane"/>
    <property type="evidence" value="ECO:0007669"/>
    <property type="project" value="TreeGrafter"/>
</dbReference>
<evidence type="ECO:0000256" key="2">
    <source>
        <dbReference type="ARBA" id="ARBA00023002"/>
    </source>
</evidence>
<evidence type="ECO:0000313" key="5">
    <source>
        <dbReference type="Proteomes" id="UP000291933"/>
    </source>
</evidence>
<sequence length="259" mass="27525">MTTSCVTGGTSGIGLAFARALASRGDDLVLVARDEARLQAVADELAAAHGVQVECLVADLAERPDAQRVADRVGDSSRPVDVLVNNAGFSVGAGLLSSSMEKHDRAAEVMMRTVVLLQGVAGRAMRTRGHGTIINVASIAGFVTQGHYSAIKAYVVTLTESLAVELRGSGVRVCALCPGYVRTEFHERAGIKGSSIPGPLWMDADQLVADCLRDVERGKVISVPQARWGFIHRVLRHAPRSLVRRLSGMLSSARRNESA</sequence>
<dbReference type="InterPro" id="IPR036291">
    <property type="entry name" value="NAD(P)-bd_dom_sf"/>
</dbReference>
<gene>
    <name evidence="4" type="ORF">ET996_02985</name>
</gene>
<comment type="similarity">
    <text evidence="1 3">Belongs to the short-chain dehydrogenases/reductases (SDR) family.</text>
</comment>
<dbReference type="PANTHER" id="PTHR44196">
    <property type="entry name" value="DEHYDROGENASE/REDUCTASE SDR FAMILY MEMBER 7B"/>
    <property type="match status" value="1"/>
</dbReference>
<dbReference type="Gene3D" id="3.40.50.720">
    <property type="entry name" value="NAD(P)-binding Rossmann-like Domain"/>
    <property type="match status" value="1"/>
</dbReference>
<protein>
    <submittedName>
        <fullName evidence="4">SDR family NAD(P)-dependent oxidoreductase</fullName>
    </submittedName>
</protein>
<evidence type="ECO:0000256" key="3">
    <source>
        <dbReference type="RuleBase" id="RU000363"/>
    </source>
</evidence>
<comment type="caution">
    <text evidence="4">The sequence shown here is derived from an EMBL/GenBank/DDBJ whole genome shotgun (WGS) entry which is preliminary data.</text>
</comment>
<dbReference type="Proteomes" id="UP000291933">
    <property type="component" value="Unassembled WGS sequence"/>
</dbReference>
<dbReference type="EMBL" id="SDMR01000002">
    <property type="protein sequence ID" value="TBT95952.1"/>
    <property type="molecule type" value="Genomic_DNA"/>
</dbReference>